<dbReference type="SUPFAM" id="SSF55608">
    <property type="entry name" value="Homing endonucleases"/>
    <property type="match status" value="1"/>
</dbReference>
<keyword evidence="4" id="KW-0496">Mitochondrion</keyword>
<dbReference type="InterPro" id="IPR027434">
    <property type="entry name" value="Homing_endonucl"/>
</dbReference>
<protein>
    <recommendedName>
        <fullName evidence="3">Homing endonuclease LAGLIDADG domain-containing protein</fullName>
    </recommendedName>
</protein>
<sequence>MLPNCIWKLTSGWTNHSGMVTMHDMNESEMGNRVSKSCSHLFPSCSQLIEKEDGKWWEQVKEQRVDGSSHVLLTWLRYTLMVREIGYLVNVPSKPIFNLKPSPLRRSGDSIHPWFVTGFTDAEGCFNVKLTKTNGLLGWRVNVSFLIVLHIKDKALLEQIQLFFCIFIFLVFICSFFFQKPRADKN</sequence>
<dbReference type="Gene3D" id="3.10.28.10">
    <property type="entry name" value="Homing endonucleases"/>
    <property type="match status" value="1"/>
</dbReference>
<evidence type="ECO:0000259" key="3">
    <source>
        <dbReference type="Pfam" id="PF00961"/>
    </source>
</evidence>
<feature type="transmembrane region" description="Helical" evidence="2">
    <location>
        <begin position="160"/>
        <end position="178"/>
    </location>
</feature>
<dbReference type="RefSeq" id="YP_007475434.1">
    <property type="nucleotide sequence ID" value="NC_020354.1"/>
</dbReference>
<keyword evidence="2" id="KW-1133">Transmembrane helix</keyword>
<reference evidence="4" key="1">
    <citation type="submission" date="2012-12" db="EMBL/GenBank/DDBJ databases">
        <authorList>
            <person name="Lang B.F."/>
        </authorList>
    </citation>
    <scope>NUCLEOTIDE SEQUENCE</scope>
</reference>
<dbReference type="InterPro" id="IPR051289">
    <property type="entry name" value="LAGLIDADG_Endonuclease"/>
</dbReference>
<comment type="function">
    <text evidence="1">Mitochondrial DNA endonuclease involved in intron homing.</text>
</comment>
<dbReference type="GO" id="GO:0004519">
    <property type="term" value="F:endonuclease activity"/>
    <property type="evidence" value="ECO:0007669"/>
    <property type="project" value="InterPro"/>
</dbReference>
<dbReference type="EMBL" id="KC285587">
    <property type="protein sequence ID" value="AGE14648.1"/>
    <property type="molecule type" value="Genomic_DNA"/>
</dbReference>
<dbReference type="GeneID" id="14658532"/>
<dbReference type="PANTHER" id="PTHR36181:SF4">
    <property type="entry name" value="LAGLIDADG ENDONUCLEASE"/>
    <property type="match status" value="1"/>
</dbReference>
<keyword evidence="2" id="KW-0812">Transmembrane</keyword>
<name>M1GLD8_9BASI</name>
<dbReference type="AlphaFoldDB" id="M1GLD8"/>
<dbReference type="GO" id="GO:0005739">
    <property type="term" value="C:mitochondrion"/>
    <property type="evidence" value="ECO:0007669"/>
    <property type="project" value="UniProtKB-ARBA"/>
</dbReference>
<dbReference type="Pfam" id="PF00961">
    <property type="entry name" value="LAGLIDADG_1"/>
    <property type="match status" value="1"/>
</dbReference>
<evidence type="ECO:0000256" key="1">
    <source>
        <dbReference type="ARBA" id="ARBA00002670"/>
    </source>
</evidence>
<dbReference type="InterPro" id="IPR004860">
    <property type="entry name" value="LAGLIDADG_dom"/>
</dbReference>
<evidence type="ECO:0000313" key="4">
    <source>
        <dbReference type="EMBL" id="AGE14648.1"/>
    </source>
</evidence>
<geneLocation type="mitochondrion" evidence="4"/>
<dbReference type="PANTHER" id="PTHR36181">
    <property type="entry name" value="INTRON-ENCODED ENDONUCLEASE AI3-RELATED"/>
    <property type="match status" value="1"/>
</dbReference>
<accession>M1GLD8</accession>
<proteinExistence type="predicted"/>
<organism evidence="4">
    <name type="scientific">Microbotryum cf. violaceum BFL-2013</name>
    <dbReference type="NCBI Taxonomy" id="1288119"/>
    <lineage>
        <taxon>Eukaryota</taxon>
        <taxon>Fungi</taxon>
        <taxon>Dikarya</taxon>
        <taxon>Basidiomycota</taxon>
        <taxon>Pucciniomycotina</taxon>
        <taxon>Microbotryomycetes</taxon>
        <taxon>Microbotryales</taxon>
        <taxon>Microbotryaceae</taxon>
        <taxon>Microbotryum</taxon>
    </lineage>
</organism>
<feature type="domain" description="Homing endonuclease LAGLIDADG" evidence="3">
    <location>
        <begin position="117"/>
        <end position="165"/>
    </location>
</feature>
<keyword evidence="2" id="KW-0472">Membrane</keyword>
<gene>
    <name evidence="4" type="primary">orf186</name>
</gene>
<evidence type="ECO:0000256" key="2">
    <source>
        <dbReference type="SAM" id="Phobius"/>
    </source>
</evidence>